<organism evidence="8 9">
    <name type="scientific">Flavobacterium silvaticum</name>
    <dbReference type="NCBI Taxonomy" id="1852020"/>
    <lineage>
        <taxon>Bacteria</taxon>
        <taxon>Pseudomonadati</taxon>
        <taxon>Bacteroidota</taxon>
        <taxon>Flavobacteriia</taxon>
        <taxon>Flavobacteriales</taxon>
        <taxon>Flavobacteriaceae</taxon>
        <taxon>Flavobacterium</taxon>
    </lineage>
</organism>
<protein>
    <submittedName>
        <fullName evidence="8">MFS transporter</fullName>
    </submittedName>
</protein>
<feature type="transmembrane region" description="Helical" evidence="7">
    <location>
        <begin position="273"/>
        <end position="292"/>
    </location>
</feature>
<feature type="transmembrane region" description="Helical" evidence="7">
    <location>
        <begin position="57"/>
        <end position="77"/>
    </location>
</feature>
<feature type="transmembrane region" description="Helical" evidence="7">
    <location>
        <begin position="26"/>
        <end position="50"/>
    </location>
</feature>
<evidence type="ECO:0000313" key="9">
    <source>
        <dbReference type="Proteomes" id="UP000712080"/>
    </source>
</evidence>
<dbReference type="Gene3D" id="1.20.1250.20">
    <property type="entry name" value="MFS general substrate transporter like domains"/>
    <property type="match status" value="1"/>
</dbReference>
<feature type="transmembrane region" description="Helical" evidence="7">
    <location>
        <begin position="304"/>
        <end position="322"/>
    </location>
</feature>
<gene>
    <name evidence="8" type="ORF">G6047_08040</name>
</gene>
<dbReference type="GO" id="GO:0005886">
    <property type="term" value="C:plasma membrane"/>
    <property type="evidence" value="ECO:0007669"/>
    <property type="project" value="UniProtKB-SubCell"/>
</dbReference>
<evidence type="ECO:0000256" key="3">
    <source>
        <dbReference type="ARBA" id="ARBA00022475"/>
    </source>
</evidence>
<feature type="transmembrane region" description="Helical" evidence="7">
    <location>
        <begin position="180"/>
        <end position="208"/>
    </location>
</feature>
<dbReference type="Pfam" id="PF07690">
    <property type="entry name" value="MFS_1"/>
    <property type="match status" value="1"/>
</dbReference>
<reference evidence="8" key="1">
    <citation type="submission" date="2020-02" db="EMBL/GenBank/DDBJ databases">
        <title>Flavobacterium sp. genome.</title>
        <authorList>
            <person name="Jung H.S."/>
            <person name="Baek J.H."/>
            <person name="Jeon C.O."/>
        </authorList>
    </citation>
    <scope>NUCLEOTIDE SEQUENCE</scope>
    <source>
        <strain evidence="8">SE-s28</strain>
    </source>
</reference>
<dbReference type="RefSeq" id="WP_169527082.1">
    <property type="nucleotide sequence ID" value="NZ_JAAMPU010000103.1"/>
</dbReference>
<evidence type="ECO:0000256" key="5">
    <source>
        <dbReference type="ARBA" id="ARBA00022989"/>
    </source>
</evidence>
<sequence length="434" mass="47074">MTLPASGAVPRFFEKNPALLLREFKLFLSVRFGLIFALNMQSTIIYYWVYHITNDKLALGFVGLAEVIPAVAFSLFSGHIVDLNEKRKMVLLCICGYIFLALGLAWLTLGSTQNYLSLSTILKFVYFFVFIGGAIRAFYGPSGFSLSGLVVPRELYPNATSWSSMAWQLGSVLGPLSGGFLIASFGIEIGMFSILAAELLLLVPILLIKPKPVIIKEKEPVLTSLTQGLRFVVKTPALLGAQCLDMFSVLFGGAVALLPVFQKEILMVDETGFGILRAAPGIGALCTMLLLAFIPLKTNPGKKLFIAVTGFGLSIIGFGLSTHFLLSFFMLMLSGIFDAVSVVIRSTILQLLTPDHMRGRVSAVNTIFISSSNELGDFESGVMAHWLGTVRAVVTGGCITLSVVALTFASAPQLRNFSFIPKMDPNKITEPEIT</sequence>
<evidence type="ECO:0000256" key="7">
    <source>
        <dbReference type="SAM" id="Phobius"/>
    </source>
</evidence>
<feature type="transmembrane region" description="Helical" evidence="7">
    <location>
        <begin position="89"/>
        <end position="109"/>
    </location>
</feature>
<dbReference type="PANTHER" id="PTHR23513">
    <property type="entry name" value="INTEGRAL MEMBRANE EFFLUX PROTEIN-RELATED"/>
    <property type="match status" value="1"/>
</dbReference>
<comment type="caution">
    <text evidence="8">The sequence shown here is derived from an EMBL/GenBank/DDBJ whole genome shotgun (WGS) entry which is preliminary data.</text>
</comment>
<evidence type="ECO:0000256" key="6">
    <source>
        <dbReference type="ARBA" id="ARBA00023136"/>
    </source>
</evidence>
<evidence type="ECO:0000256" key="1">
    <source>
        <dbReference type="ARBA" id="ARBA00004651"/>
    </source>
</evidence>
<evidence type="ECO:0000256" key="2">
    <source>
        <dbReference type="ARBA" id="ARBA00022448"/>
    </source>
</evidence>
<evidence type="ECO:0000256" key="4">
    <source>
        <dbReference type="ARBA" id="ARBA00022692"/>
    </source>
</evidence>
<dbReference type="CDD" id="cd06173">
    <property type="entry name" value="MFS_MefA_like"/>
    <property type="match status" value="1"/>
</dbReference>
<dbReference type="AlphaFoldDB" id="A0A972FRE1"/>
<keyword evidence="3" id="KW-1003">Cell membrane</keyword>
<keyword evidence="5 7" id="KW-1133">Transmembrane helix</keyword>
<feature type="transmembrane region" description="Helical" evidence="7">
    <location>
        <begin position="237"/>
        <end position="261"/>
    </location>
</feature>
<proteinExistence type="predicted"/>
<keyword evidence="6 7" id="KW-0472">Membrane</keyword>
<dbReference type="Proteomes" id="UP000712080">
    <property type="component" value="Unassembled WGS sequence"/>
</dbReference>
<dbReference type="InterPro" id="IPR036259">
    <property type="entry name" value="MFS_trans_sf"/>
</dbReference>
<evidence type="ECO:0000313" key="8">
    <source>
        <dbReference type="EMBL" id="NMH27979.1"/>
    </source>
</evidence>
<keyword evidence="4 7" id="KW-0812">Transmembrane</keyword>
<name>A0A972FRE1_9FLAO</name>
<feature type="transmembrane region" description="Helical" evidence="7">
    <location>
        <begin position="121"/>
        <end position="139"/>
    </location>
</feature>
<accession>A0A972FRE1</accession>
<dbReference type="GO" id="GO:0022857">
    <property type="term" value="F:transmembrane transporter activity"/>
    <property type="evidence" value="ECO:0007669"/>
    <property type="project" value="InterPro"/>
</dbReference>
<dbReference type="InterPro" id="IPR011701">
    <property type="entry name" value="MFS"/>
</dbReference>
<dbReference type="EMBL" id="JAAMPU010000103">
    <property type="protein sequence ID" value="NMH27979.1"/>
    <property type="molecule type" value="Genomic_DNA"/>
</dbReference>
<dbReference type="SUPFAM" id="SSF103473">
    <property type="entry name" value="MFS general substrate transporter"/>
    <property type="match status" value="1"/>
</dbReference>
<dbReference type="PANTHER" id="PTHR23513:SF9">
    <property type="entry name" value="ENTEROBACTIN EXPORTER ENTS"/>
    <property type="match status" value="1"/>
</dbReference>
<comment type="subcellular location">
    <subcellularLocation>
        <location evidence="1">Cell membrane</location>
        <topology evidence="1">Multi-pass membrane protein</topology>
    </subcellularLocation>
</comment>
<keyword evidence="2" id="KW-0813">Transport</keyword>
<keyword evidence="9" id="KW-1185">Reference proteome</keyword>